<dbReference type="InterPro" id="IPR014941">
    <property type="entry name" value="FimB/Mfa2/Mfa3"/>
</dbReference>
<feature type="signal peptide" evidence="8">
    <location>
        <begin position="1"/>
        <end position="19"/>
    </location>
</feature>
<evidence type="ECO:0000256" key="1">
    <source>
        <dbReference type="ARBA" id="ARBA00004442"/>
    </source>
</evidence>
<dbReference type="GO" id="GO:0009279">
    <property type="term" value="C:cell outer membrane"/>
    <property type="evidence" value="ECO:0007669"/>
    <property type="project" value="UniProtKB-SubCell"/>
</dbReference>
<evidence type="ECO:0000256" key="7">
    <source>
        <dbReference type="ARBA" id="ARBA00023288"/>
    </source>
</evidence>
<organism evidence="9 10">
    <name type="scientific">Phocaeicola coprocola</name>
    <dbReference type="NCBI Taxonomy" id="310298"/>
    <lineage>
        <taxon>Bacteria</taxon>
        <taxon>Pseudomonadati</taxon>
        <taxon>Bacteroidota</taxon>
        <taxon>Bacteroidia</taxon>
        <taxon>Bacteroidales</taxon>
        <taxon>Bacteroidaceae</taxon>
        <taxon>Phocaeicola</taxon>
    </lineage>
</organism>
<evidence type="ECO:0000256" key="4">
    <source>
        <dbReference type="ARBA" id="ARBA00023136"/>
    </source>
</evidence>
<gene>
    <name evidence="9" type="ORF">K8U81_06795</name>
</gene>
<evidence type="ECO:0000256" key="6">
    <source>
        <dbReference type="ARBA" id="ARBA00023237"/>
    </source>
</evidence>
<accession>A0A921K354</accession>
<evidence type="ECO:0000256" key="5">
    <source>
        <dbReference type="ARBA" id="ARBA00023139"/>
    </source>
</evidence>
<keyword evidence="5" id="KW-0564">Palmitate</keyword>
<comment type="caution">
    <text evidence="9">The sequence shown here is derived from an EMBL/GenBank/DDBJ whole genome shotgun (WGS) entry which is preliminary data.</text>
</comment>
<dbReference type="Proteomes" id="UP000718012">
    <property type="component" value="Unassembled WGS sequence"/>
</dbReference>
<evidence type="ECO:0000256" key="3">
    <source>
        <dbReference type="ARBA" id="ARBA00022729"/>
    </source>
</evidence>
<keyword evidence="6" id="KW-0998">Cell outer membrane</keyword>
<dbReference type="PROSITE" id="PS51257">
    <property type="entry name" value="PROKAR_LIPOPROTEIN"/>
    <property type="match status" value="1"/>
</dbReference>
<feature type="chain" id="PRO_5036904994" evidence="8">
    <location>
        <begin position="20"/>
        <end position="318"/>
    </location>
</feature>
<comment type="similarity">
    <text evidence="2">Belongs to the bacteroidetes fimbrillin superfamily. FimB/Mfa2 family.</text>
</comment>
<keyword evidence="7" id="KW-0449">Lipoprotein</keyword>
<dbReference type="EMBL" id="DYXD01000154">
    <property type="protein sequence ID" value="HJF07883.1"/>
    <property type="molecule type" value="Genomic_DNA"/>
</dbReference>
<evidence type="ECO:0000256" key="8">
    <source>
        <dbReference type="SAM" id="SignalP"/>
    </source>
</evidence>
<keyword evidence="4" id="KW-0472">Membrane</keyword>
<proteinExistence type="inferred from homology"/>
<evidence type="ECO:0000313" key="10">
    <source>
        <dbReference type="Proteomes" id="UP000718012"/>
    </source>
</evidence>
<evidence type="ECO:0000313" key="9">
    <source>
        <dbReference type="EMBL" id="HJF07883.1"/>
    </source>
</evidence>
<keyword evidence="3 8" id="KW-0732">Signal</keyword>
<protein>
    <submittedName>
        <fullName evidence="9">FimB/Mfa2 family fimbrial subunit</fullName>
    </submittedName>
</protein>
<dbReference type="Pfam" id="PF08842">
    <property type="entry name" value="Mfa2"/>
    <property type="match status" value="1"/>
</dbReference>
<sequence>MKKITLGALTLLLITTACRDDSYTLSTESTPNLVTPALHTRVSDSQSPLTGIVEAYPCLQGSSIYFGNYVNNTLSVFYGFYNVQDGNIVGDNNREVSLPVGKYNIVYWGTPKYEEPIHTTPAIDEPGLSIGSDLSKLYFGLRQYNKDTTYIPVYDLVHTNKEVNIGQEDLEANMERVVAGLKVIVKTKNNAVINSNITDMQVLIGGIAEKINLYTAEPENKTKTVKFDLVRSVDNTEMSNAMVMVFPSAPNPLLTLLITLKDGSVHTLSKNLESTLVANTRLTVNIVIGDIFAGGSSGNFTIDNWNESSETIEFPVVD</sequence>
<dbReference type="AlphaFoldDB" id="A0A921K354"/>
<reference evidence="9" key="2">
    <citation type="submission" date="2021-09" db="EMBL/GenBank/DDBJ databases">
        <authorList>
            <person name="Gilroy R."/>
        </authorList>
    </citation>
    <scope>NUCLEOTIDE SEQUENCE</scope>
    <source>
        <strain evidence="9">CHK165-8395</strain>
    </source>
</reference>
<name>A0A921K354_9BACT</name>
<dbReference type="RefSeq" id="WP_204459953.1">
    <property type="nucleotide sequence ID" value="NZ_CALUHW010000018.1"/>
</dbReference>
<reference evidence="9" key="1">
    <citation type="journal article" date="2021" name="PeerJ">
        <title>Extensive microbial diversity within the chicken gut microbiome revealed by metagenomics and culture.</title>
        <authorList>
            <person name="Gilroy R."/>
            <person name="Ravi A."/>
            <person name="Getino M."/>
            <person name="Pursley I."/>
            <person name="Horton D.L."/>
            <person name="Alikhan N.F."/>
            <person name="Baker D."/>
            <person name="Gharbi K."/>
            <person name="Hall N."/>
            <person name="Watson M."/>
            <person name="Adriaenssens E.M."/>
            <person name="Foster-Nyarko E."/>
            <person name="Jarju S."/>
            <person name="Secka A."/>
            <person name="Antonio M."/>
            <person name="Oren A."/>
            <person name="Chaudhuri R.R."/>
            <person name="La Ragione R."/>
            <person name="Hildebrand F."/>
            <person name="Pallen M.J."/>
        </authorList>
    </citation>
    <scope>NUCLEOTIDE SEQUENCE</scope>
    <source>
        <strain evidence="9">CHK165-8395</strain>
    </source>
</reference>
<evidence type="ECO:0000256" key="2">
    <source>
        <dbReference type="ARBA" id="ARBA00007248"/>
    </source>
</evidence>
<comment type="subcellular location">
    <subcellularLocation>
        <location evidence="1">Cell outer membrane</location>
    </subcellularLocation>
</comment>